<dbReference type="EMBL" id="JAUZQC010000026">
    <property type="protein sequence ID" value="KAK5847924.1"/>
    <property type="molecule type" value="Genomic_DNA"/>
</dbReference>
<organism evidence="1 2">
    <name type="scientific">Eleginops maclovinus</name>
    <name type="common">Patagonian blennie</name>
    <name type="synonym">Eleginus maclovinus</name>
    <dbReference type="NCBI Taxonomy" id="56733"/>
    <lineage>
        <taxon>Eukaryota</taxon>
        <taxon>Metazoa</taxon>
        <taxon>Chordata</taxon>
        <taxon>Craniata</taxon>
        <taxon>Vertebrata</taxon>
        <taxon>Euteleostomi</taxon>
        <taxon>Actinopterygii</taxon>
        <taxon>Neopterygii</taxon>
        <taxon>Teleostei</taxon>
        <taxon>Neoteleostei</taxon>
        <taxon>Acanthomorphata</taxon>
        <taxon>Eupercaria</taxon>
        <taxon>Perciformes</taxon>
        <taxon>Notothenioidei</taxon>
        <taxon>Eleginopidae</taxon>
        <taxon>Eleginops</taxon>
    </lineage>
</organism>
<comment type="caution">
    <text evidence="1">The sequence shown here is derived from an EMBL/GenBank/DDBJ whole genome shotgun (WGS) entry which is preliminary data.</text>
</comment>
<accession>A0AAN7WV34</accession>
<keyword evidence="2" id="KW-1185">Reference proteome</keyword>
<name>A0AAN7WV34_ELEMC</name>
<protein>
    <submittedName>
        <fullName evidence="1">Uncharacterized protein</fullName>
    </submittedName>
</protein>
<gene>
    <name evidence="1" type="ORF">PBY51_017014</name>
</gene>
<reference evidence="1 2" key="2">
    <citation type="journal article" date="2023" name="Mol. Biol. Evol.">
        <title>Genomics of Secondarily Temperate Adaptation in the Only Non-Antarctic Icefish.</title>
        <authorList>
            <person name="Rivera-Colon A.G."/>
            <person name="Rayamajhi N."/>
            <person name="Minhas B.F."/>
            <person name="Madrigal G."/>
            <person name="Bilyk K.T."/>
            <person name="Yoon V."/>
            <person name="Hune M."/>
            <person name="Gregory S."/>
            <person name="Cheng C.H.C."/>
            <person name="Catchen J.M."/>
        </authorList>
    </citation>
    <scope>NUCLEOTIDE SEQUENCE [LARGE SCALE GENOMIC DNA]</scope>
    <source>
        <strain evidence="1">JMC-PN-2008</strain>
    </source>
</reference>
<reference evidence="1 2" key="1">
    <citation type="journal article" date="2023" name="Genes (Basel)">
        <title>Chromosome-Level Genome Assembly and Circadian Gene Repertoire of the Patagonia Blennie Eleginops maclovinus-The Closest Ancestral Proxy of Antarctic Cryonotothenioids.</title>
        <authorList>
            <person name="Cheng C.C."/>
            <person name="Rivera-Colon A.G."/>
            <person name="Minhas B.F."/>
            <person name="Wilson L."/>
            <person name="Rayamajhi N."/>
            <person name="Vargas-Chacoff L."/>
            <person name="Catchen J.M."/>
        </authorList>
    </citation>
    <scope>NUCLEOTIDE SEQUENCE [LARGE SCALE GENOMIC DNA]</scope>
    <source>
        <strain evidence="1">JMC-PN-2008</strain>
    </source>
</reference>
<dbReference type="Proteomes" id="UP001346869">
    <property type="component" value="Unassembled WGS sequence"/>
</dbReference>
<evidence type="ECO:0000313" key="2">
    <source>
        <dbReference type="Proteomes" id="UP001346869"/>
    </source>
</evidence>
<evidence type="ECO:0000313" key="1">
    <source>
        <dbReference type="EMBL" id="KAK5847924.1"/>
    </source>
</evidence>
<sequence>MRAVMSASPERTHYLSLPPSVHRMHLLEGLALNKLRRWGSRGFVVLNVVVKSDSNVENRLKRFIFVPRGETLAEMRSDRPGFAQIGDNVCRQPLTL</sequence>
<proteinExistence type="predicted"/>
<dbReference type="AlphaFoldDB" id="A0AAN7WV34"/>